<feature type="transmembrane region" description="Helical" evidence="1">
    <location>
        <begin position="110"/>
        <end position="127"/>
    </location>
</feature>
<keyword evidence="1" id="KW-1133">Transmembrane helix</keyword>
<dbReference type="AlphaFoldDB" id="A0A858BTQ5"/>
<dbReference type="RefSeq" id="WP_163065338.1">
    <property type="nucleotide sequence ID" value="NZ_CP048649.1"/>
</dbReference>
<dbReference type="KEGG" id="abut:Ami103574_03695"/>
<gene>
    <name evidence="2" type="ORF">Ami103574_03695</name>
</gene>
<organism evidence="2 3">
    <name type="scientific">Aminipila butyrica</name>
    <dbReference type="NCBI Taxonomy" id="433296"/>
    <lineage>
        <taxon>Bacteria</taxon>
        <taxon>Bacillati</taxon>
        <taxon>Bacillota</taxon>
        <taxon>Clostridia</taxon>
        <taxon>Peptostreptococcales</taxon>
        <taxon>Anaerovoracaceae</taxon>
        <taxon>Aminipila</taxon>
    </lineage>
</organism>
<evidence type="ECO:0000256" key="1">
    <source>
        <dbReference type="SAM" id="Phobius"/>
    </source>
</evidence>
<dbReference type="Proteomes" id="UP000466848">
    <property type="component" value="Chromosome"/>
</dbReference>
<accession>A0A858BTQ5</accession>
<evidence type="ECO:0000313" key="2">
    <source>
        <dbReference type="EMBL" id="QIB68475.1"/>
    </source>
</evidence>
<evidence type="ECO:0008006" key="4">
    <source>
        <dbReference type="Google" id="ProtNLM"/>
    </source>
</evidence>
<proteinExistence type="predicted"/>
<keyword evidence="1" id="KW-0472">Membrane</keyword>
<evidence type="ECO:0000313" key="3">
    <source>
        <dbReference type="Proteomes" id="UP000466848"/>
    </source>
</evidence>
<keyword evidence="1" id="KW-0812">Transmembrane</keyword>
<feature type="transmembrane region" description="Helical" evidence="1">
    <location>
        <begin position="12"/>
        <end position="30"/>
    </location>
</feature>
<feature type="transmembrane region" description="Helical" evidence="1">
    <location>
        <begin position="139"/>
        <end position="167"/>
    </location>
</feature>
<protein>
    <recommendedName>
        <fullName evidence="4">DUF2232 domain-containing protein</fullName>
    </recommendedName>
</protein>
<keyword evidence="3" id="KW-1185">Reference proteome</keyword>
<dbReference type="EMBL" id="CP048649">
    <property type="protein sequence ID" value="QIB68475.1"/>
    <property type="molecule type" value="Genomic_DNA"/>
</dbReference>
<feature type="transmembrane region" description="Helical" evidence="1">
    <location>
        <begin position="81"/>
        <end position="98"/>
    </location>
</feature>
<reference evidence="2 3" key="1">
    <citation type="submission" date="2020-02" db="EMBL/GenBank/DDBJ databases">
        <authorList>
            <person name="Kim Y.B."/>
            <person name="Roh S.W."/>
        </authorList>
    </citation>
    <scope>NUCLEOTIDE SEQUENCE [LARGE SCALE GENOMIC DNA]</scope>
    <source>
        <strain evidence="2 3">DSM 103574</strain>
    </source>
</reference>
<sequence>METDRKRSSGRRAALGGLLLALSLICIYGASFVPGFEITLYTLSSVFVPIMMIETKGKGGWALYGACSILALVLLPNKLAAFPYIFFFGIYGLIKFYVEKIKNPILQLSLKFVIFTVIMVVVYRFFYDLFFSVITLKEGPAIVLLLLGEFLFFLYDILLTGAINFYYKRFYGRI</sequence>
<name>A0A858BTQ5_9FIRM</name>